<sequence length="60" mass="6980">MNFVTAFEPDRWMLRVAAGTQHHIVTAFIRRDGEHNTNRSGTDHGDSLRHDNSYRVVDDR</sequence>
<feature type="region of interest" description="Disordered" evidence="1">
    <location>
        <begin position="32"/>
        <end position="60"/>
    </location>
</feature>
<accession>A0ABP9S0P7</accession>
<reference evidence="3" key="1">
    <citation type="journal article" date="2019" name="Int. J. Syst. Evol. Microbiol.">
        <title>The Global Catalogue of Microorganisms (GCM) 10K type strain sequencing project: providing services to taxonomists for standard genome sequencing and annotation.</title>
        <authorList>
            <consortium name="The Broad Institute Genomics Platform"/>
            <consortium name="The Broad Institute Genome Sequencing Center for Infectious Disease"/>
            <person name="Wu L."/>
            <person name="Ma J."/>
        </authorList>
    </citation>
    <scope>NUCLEOTIDE SEQUENCE [LARGE SCALE GENOMIC DNA]</scope>
    <source>
        <strain evidence="3">JCM 18304</strain>
    </source>
</reference>
<organism evidence="2 3">
    <name type="scientific">Rugosimonospora acidiphila</name>
    <dbReference type="NCBI Taxonomy" id="556531"/>
    <lineage>
        <taxon>Bacteria</taxon>
        <taxon>Bacillati</taxon>
        <taxon>Actinomycetota</taxon>
        <taxon>Actinomycetes</taxon>
        <taxon>Micromonosporales</taxon>
        <taxon>Micromonosporaceae</taxon>
        <taxon>Rugosimonospora</taxon>
    </lineage>
</organism>
<proteinExistence type="predicted"/>
<comment type="caution">
    <text evidence="2">The sequence shown here is derived from an EMBL/GenBank/DDBJ whole genome shotgun (WGS) entry which is preliminary data.</text>
</comment>
<protein>
    <submittedName>
        <fullName evidence="2">Uncharacterized protein</fullName>
    </submittedName>
</protein>
<dbReference type="Proteomes" id="UP001501570">
    <property type="component" value="Unassembled WGS sequence"/>
</dbReference>
<evidence type="ECO:0000313" key="2">
    <source>
        <dbReference type="EMBL" id="GAA5189928.1"/>
    </source>
</evidence>
<dbReference type="EMBL" id="BAABJQ010000013">
    <property type="protein sequence ID" value="GAA5189928.1"/>
    <property type="molecule type" value="Genomic_DNA"/>
</dbReference>
<keyword evidence="3" id="KW-1185">Reference proteome</keyword>
<name>A0ABP9S0P7_9ACTN</name>
<gene>
    <name evidence="2" type="ORF">GCM10023322_43810</name>
</gene>
<evidence type="ECO:0000313" key="3">
    <source>
        <dbReference type="Proteomes" id="UP001501570"/>
    </source>
</evidence>
<evidence type="ECO:0000256" key="1">
    <source>
        <dbReference type="SAM" id="MobiDB-lite"/>
    </source>
</evidence>